<evidence type="ECO:0000313" key="7">
    <source>
        <dbReference type="Proteomes" id="UP000027178"/>
    </source>
</evidence>
<name>A0A066YM31_9ACTN</name>
<dbReference type="AlphaFoldDB" id="A0A066YM31"/>
<dbReference type="GO" id="GO:0003950">
    <property type="term" value="F:NAD+ poly-ADP-ribosyltransferase activity"/>
    <property type="evidence" value="ECO:0007669"/>
    <property type="project" value="InterPro"/>
</dbReference>
<dbReference type="HOGENOM" id="CLU_052998_4_0_11"/>
<sequence length="182" mass="19780">MDEKYTVKTSKMLSRILRHDPGSVGVSLDAAGWVEVDALLAALARHGRPLGRAQLDHVVATNNKRRFAYSEDGRSIRASQGHTVEVDLGLPAVTPPDVLFHGTAERSLRYILAEGLRPMSRQDVHLSADTGTAVTVGSRHGRPVVLEVDAAAMARAGYEFRVSANGVWLTDAVPVQYLRRTS</sequence>
<dbReference type="InterPro" id="IPR042081">
    <property type="entry name" value="RNA_2'-PTrans_C"/>
</dbReference>
<keyword evidence="3 5" id="KW-0520">NAD</keyword>
<dbReference type="Proteomes" id="UP000027178">
    <property type="component" value="Unassembled WGS sequence"/>
</dbReference>
<dbReference type="NCBIfam" id="NF002014">
    <property type="entry name" value="PRK00819.1-4"/>
    <property type="match status" value="1"/>
</dbReference>
<dbReference type="SUPFAM" id="SSF56399">
    <property type="entry name" value="ADP-ribosylation"/>
    <property type="match status" value="1"/>
</dbReference>
<dbReference type="Gene3D" id="3.20.170.30">
    <property type="match status" value="1"/>
</dbReference>
<dbReference type="Pfam" id="PF01885">
    <property type="entry name" value="PTS_2-RNA"/>
    <property type="match status" value="1"/>
</dbReference>
<dbReference type="HAMAP" id="MF_00299">
    <property type="entry name" value="KptA"/>
    <property type="match status" value="1"/>
</dbReference>
<dbReference type="PANTHER" id="PTHR12684:SF2">
    <property type="entry name" value="TRNA 2'-PHOSPHOTRANSFERASE 1"/>
    <property type="match status" value="1"/>
</dbReference>
<comment type="similarity">
    <text evidence="1 5">Belongs to the KptA/TPT1 family.</text>
</comment>
<accession>A0A066YM31</accession>
<proteinExistence type="inferred from homology"/>
<dbReference type="EMBL" id="JNBY01000107">
    <property type="protein sequence ID" value="KDN82548.1"/>
    <property type="molecule type" value="Genomic_DNA"/>
</dbReference>
<evidence type="ECO:0000256" key="5">
    <source>
        <dbReference type="HAMAP-Rule" id="MF_00299"/>
    </source>
</evidence>
<evidence type="ECO:0000256" key="4">
    <source>
        <dbReference type="ARBA" id="ARBA00025212"/>
    </source>
</evidence>
<gene>
    <name evidence="5" type="primary">kptA</name>
    <name evidence="6" type="ORF">KCH_57260</name>
</gene>
<dbReference type="RefSeq" id="WP_035867243.1">
    <property type="nucleotide sequence ID" value="NZ_KK853997.1"/>
</dbReference>
<dbReference type="InterPro" id="IPR002745">
    <property type="entry name" value="Ptrans_KptA/Tpt1"/>
</dbReference>
<comment type="caution">
    <text evidence="6">The sequence shown here is derived from an EMBL/GenBank/DDBJ whole genome shotgun (WGS) entry which is preliminary data.</text>
</comment>
<keyword evidence="7" id="KW-1185">Reference proteome</keyword>
<protein>
    <recommendedName>
        <fullName evidence="5">Probable RNA 2'-phosphotransferase</fullName>
        <ecNumber evidence="5">2.7.1.-</ecNumber>
    </recommendedName>
</protein>
<dbReference type="InterPro" id="IPR022928">
    <property type="entry name" value="RNA_2'-PTrans_KptA"/>
</dbReference>
<comment type="function">
    <text evidence="4 5">Removes the 2'-phosphate from RNA via an intermediate in which the phosphate is ADP-ribosylated by NAD followed by a presumed transesterification to release the RNA and generate ADP-ribose 1''-2''-cyclic phosphate (APPR&gt;P). May function as an ADP-ribosylase.</text>
</comment>
<dbReference type="Gene3D" id="1.10.10.970">
    <property type="entry name" value="RNA 2'-phosphotransferase, Tpt1/KptA family, N-terminal domain"/>
    <property type="match status" value="1"/>
</dbReference>
<dbReference type="PATRIC" id="fig|1348663.4.peg.5544"/>
<dbReference type="PANTHER" id="PTHR12684">
    <property type="entry name" value="PUTATIVE PHOSPHOTRANSFERASE"/>
    <property type="match status" value="1"/>
</dbReference>
<dbReference type="EC" id="2.7.1.-" evidence="5"/>
<reference evidence="6 7" key="1">
    <citation type="submission" date="2014-05" db="EMBL/GenBank/DDBJ databases">
        <title>Draft Genome Sequence of Kitasatospora cheerisanensis KCTC 2395.</title>
        <authorList>
            <person name="Nam D.H."/>
        </authorList>
    </citation>
    <scope>NUCLEOTIDE SEQUENCE [LARGE SCALE GENOMIC DNA]</scope>
    <source>
        <strain evidence="6 7">KCTC 2395</strain>
    </source>
</reference>
<dbReference type="OrthoDB" id="4537997at2"/>
<keyword evidence="2 5" id="KW-0808">Transferase</keyword>
<evidence type="ECO:0000313" key="6">
    <source>
        <dbReference type="EMBL" id="KDN82548.1"/>
    </source>
</evidence>
<evidence type="ECO:0000256" key="2">
    <source>
        <dbReference type="ARBA" id="ARBA00022679"/>
    </source>
</evidence>
<dbReference type="GO" id="GO:0006388">
    <property type="term" value="P:tRNA splicing, via endonucleolytic cleavage and ligation"/>
    <property type="evidence" value="ECO:0007669"/>
    <property type="project" value="UniProtKB-UniRule"/>
</dbReference>
<organism evidence="6 7">
    <name type="scientific">Kitasatospora cheerisanensis KCTC 2395</name>
    <dbReference type="NCBI Taxonomy" id="1348663"/>
    <lineage>
        <taxon>Bacteria</taxon>
        <taxon>Bacillati</taxon>
        <taxon>Actinomycetota</taxon>
        <taxon>Actinomycetes</taxon>
        <taxon>Kitasatosporales</taxon>
        <taxon>Streptomycetaceae</taxon>
        <taxon>Kitasatospora</taxon>
    </lineage>
</organism>
<evidence type="ECO:0000256" key="3">
    <source>
        <dbReference type="ARBA" id="ARBA00023027"/>
    </source>
</evidence>
<dbReference type="eggNOG" id="COG1859">
    <property type="taxonomic scope" value="Bacteria"/>
</dbReference>
<evidence type="ECO:0000256" key="1">
    <source>
        <dbReference type="ARBA" id="ARBA00009836"/>
    </source>
</evidence>
<dbReference type="GO" id="GO:0000215">
    <property type="term" value="F:tRNA 2'-phosphotransferase activity"/>
    <property type="evidence" value="ECO:0007669"/>
    <property type="project" value="TreeGrafter"/>
</dbReference>
<dbReference type="InterPro" id="IPR042080">
    <property type="entry name" value="RNA_2'-PTrans_N"/>
</dbReference>